<evidence type="ECO:0000313" key="3">
    <source>
        <dbReference type="EMBL" id="KAL3662320.1"/>
    </source>
</evidence>
<evidence type="ECO:0000313" key="4">
    <source>
        <dbReference type="Proteomes" id="UP001632037"/>
    </source>
</evidence>
<keyword evidence="2" id="KW-1133">Transmembrane helix</keyword>
<evidence type="ECO:0000256" key="1">
    <source>
        <dbReference type="SAM" id="MobiDB-lite"/>
    </source>
</evidence>
<keyword evidence="2" id="KW-0472">Membrane</keyword>
<accession>A0ABD3FA04</accession>
<feature type="compositionally biased region" description="Basic and acidic residues" evidence="1">
    <location>
        <begin position="335"/>
        <end position="353"/>
    </location>
</feature>
<evidence type="ECO:0008006" key="5">
    <source>
        <dbReference type="Google" id="ProtNLM"/>
    </source>
</evidence>
<dbReference type="PROSITE" id="PS00018">
    <property type="entry name" value="EF_HAND_1"/>
    <property type="match status" value="1"/>
</dbReference>
<keyword evidence="2" id="KW-0812">Transmembrane</keyword>
<dbReference type="Proteomes" id="UP001632037">
    <property type="component" value="Unassembled WGS sequence"/>
</dbReference>
<organism evidence="3 4">
    <name type="scientific">Phytophthora oleae</name>
    <dbReference type="NCBI Taxonomy" id="2107226"/>
    <lineage>
        <taxon>Eukaryota</taxon>
        <taxon>Sar</taxon>
        <taxon>Stramenopiles</taxon>
        <taxon>Oomycota</taxon>
        <taxon>Peronosporomycetes</taxon>
        <taxon>Peronosporales</taxon>
        <taxon>Peronosporaceae</taxon>
        <taxon>Phytophthora</taxon>
    </lineage>
</organism>
<gene>
    <name evidence="3" type="ORF">V7S43_012647</name>
</gene>
<comment type="caution">
    <text evidence="3">The sequence shown here is derived from an EMBL/GenBank/DDBJ whole genome shotgun (WGS) entry which is preliminary data.</text>
</comment>
<proteinExistence type="predicted"/>
<evidence type="ECO:0000256" key="2">
    <source>
        <dbReference type="SAM" id="Phobius"/>
    </source>
</evidence>
<feature type="region of interest" description="Disordered" evidence="1">
    <location>
        <begin position="207"/>
        <end position="555"/>
    </location>
</feature>
<dbReference type="EMBL" id="JBIMZQ010000032">
    <property type="protein sequence ID" value="KAL3662320.1"/>
    <property type="molecule type" value="Genomic_DNA"/>
</dbReference>
<dbReference type="AlphaFoldDB" id="A0ABD3FA04"/>
<reference evidence="3 4" key="1">
    <citation type="submission" date="2024-09" db="EMBL/GenBank/DDBJ databases">
        <title>Genome sequencing and assembly of Phytophthora oleae, isolate VK10A, causative agent of rot of olive drupes.</title>
        <authorList>
            <person name="Conti Taguali S."/>
            <person name="Riolo M."/>
            <person name="La Spada F."/>
            <person name="Cacciola S.O."/>
            <person name="Dionisio G."/>
        </authorList>
    </citation>
    <scope>NUCLEOTIDE SEQUENCE [LARGE SCALE GENOMIC DNA]</scope>
    <source>
        <strain evidence="3 4">VK10A</strain>
    </source>
</reference>
<sequence length="555" mass="59989">MMEGEPGTPVVVRVPDEETAFVGRKVEAPKRRQRLQQQQAQRKRVAVVAVSIVMALAVGAVCVFLPSGAPDEVKTAVSQAMASDPAGASVKKVFVPSFSVYDEDRDGKVTLGEYLDRLAINRDAALQHVDDSDLDETEKTRITDLLNEAFGKHWDCVTLIAQEHEDDWMTEQDFDDKYKEITEFCPTDDERIPDSYQLKEIAEGHEELVDGEESASASASKSEPEWNPEKPTAPPRPVTDSNDAKPEHGIADSKPSEDKPWRPSYPMSPPTPSSTDPKTNEWNPNEPSDPPQVASTHYNGEESAGSPSERKDPTKTGIGDDEWNPTYPTRPPDPSTRKEDEPDKKVTDDESPRNEPYPEGAGQESPYGEQANPDGEQATGAHNAYTGATPDNGAYNAFTSGETGANGENPRTESFPEGAGQESPYGEQANPDGEQATGAHNAYTGATPDNGAYNAFTSGETGANGENPRTESFPEGAGQESPYGEQANPDGEQATGAHNAYTGATPDNGAYNAFTSGETGAYGENPREENLEPGRPEGTAQEPDNSWRQLRGRVR</sequence>
<feature type="compositionally biased region" description="Basic and acidic residues" evidence="1">
    <location>
        <begin position="525"/>
        <end position="535"/>
    </location>
</feature>
<keyword evidence="4" id="KW-1185">Reference proteome</keyword>
<feature type="compositionally biased region" description="Basic and acidic residues" evidence="1">
    <location>
        <begin position="242"/>
        <end position="261"/>
    </location>
</feature>
<dbReference type="InterPro" id="IPR018247">
    <property type="entry name" value="EF_Hand_1_Ca_BS"/>
</dbReference>
<feature type="transmembrane region" description="Helical" evidence="2">
    <location>
        <begin position="45"/>
        <end position="66"/>
    </location>
</feature>
<name>A0ABD3FA04_9STRA</name>
<protein>
    <recommendedName>
        <fullName evidence="5">EF-hand domain-containing protein</fullName>
    </recommendedName>
</protein>